<dbReference type="Proteomes" id="UP000295499">
    <property type="component" value="Unassembled WGS sequence"/>
</dbReference>
<keyword evidence="1" id="KW-1133">Transmembrane helix</keyword>
<sequence length="375" mass="43775">MATLEEVSALGADRRKLIKTISYITIFTVVMFGYFYITFGFINFIGKIHPKLYILYIPSSIIAISSFRWIFRFTNYWKLFRVYLALITIVVGGMAMIDYLEDWYYKFDDLDYYFVIFIATGFIFRVFIRPEETRSKIASYLFGSAVLGVIVALTFAYHFFFFEYIIIHPKANLTLKNTIVTTSDIYDLVGSFQSKTGSEQIEMSLDPFMQILNRRGILVLNSTAVLPVNNTDIFRRKHADALFRIDQGQQINNFFFPSGYYKYSTSYLIDGYYLKNIHVKFNQEFGHDFELRFLFQKYGQNEFYQCISTDRDSVDATFTASIKLPGTPAFDVIGNYHFKNNPKELKRGVTALSVTYSNRKDLKPSLFSFFKPDIF</sequence>
<feature type="transmembrane region" description="Helical" evidence="1">
    <location>
        <begin position="112"/>
        <end position="128"/>
    </location>
</feature>
<dbReference type="RefSeq" id="WP_133559177.1">
    <property type="nucleotide sequence ID" value="NZ_SNWM01000007.1"/>
</dbReference>
<feature type="transmembrane region" description="Helical" evidence="1">
    <location>
        <begin position="140"/>
        <end position="160"/>
    </location>
</feature>
<protein>
    <submittedName>
        <fullName evidence="2">Uncharacterized protein</fullName>
    </submittedName>
</protein>
<keyword evidence="1" id="KW-0472">Membrane</keyword>
<reference evidence="2 3" key="1">
    <citation type="submission" date="2019-03" db="EMBL/GenBank/DDBJ databases">
        <title>Genomic Encyclopedia of Archaeal and Bacterial Type Strains, Phase II (KMG-II): from individual species to whole genera.</title>
        <authorList>
            <person name="Goeker M."/>
        </authorList>
    </citation>
    <scope>NUCLEOTIDE SEQUENCE [LARGE SCALE GENOMIC DNA]</scope>
    <source>
        <strain evidence="2 3">DSM 19034</strain>
    </source>
</reference>
<feature type="transmembrane region" description="Helical" evidence="1">
    <location>
        <begin position="21"/>
        <end position="46"/>
    </location>
</feature>
<dbReference type="OrthoDB" id="10020839at2"/>
<name>A0A4V3C2R2_9SPHI</name>
<organism evidence="2 3">
    <name type="scientific">Pedobacter duraquae</name>
    <dbReference type="NCBI Taxonomy" id="425511"/>
    <lineage>
        <taxon>Bacteria</taxon>
        <taxon>Pseudomonadati</taxon>
        <taxon>Bacteroidota</taxon>
        <taxon>Sphingobacteriia</taxon>
        <taxon>Sphingobacteriales</taxon>
        <taxon>Sphingobacteriaceae</taxon>
        <taxon>Pedobacter</taxon>
    </lineage>
</organism>
<feature type="transmembrane region" description="Helical" evidence="1">
    <location>
        <begin position="52"/>
        <end position="70"/>
    </location>
</feature>
<evidence type="ECO:0000256" key="1">
    <source>
        <dbReference type="SAM" id="Phobius"/>
    </source>
</evidence>
<gene>
    <name evidence="2" type="ORF">CLV32_4589</name>
</gene>
<evidence type="ECO:0000313" key="3">
    <source>
        <dbReference type="Proteomes" id="UP000295499"/>
    </source>
</evidence>
<dbReference type="EMBL" id="SNWM01000007">
    <property type="protein sequence ID" value="TDO19349.1"/>
    <property type="molecule type" value="Genomic_DNA"/>
</dbReference>
<comment type="caution">
    <text evidence="2">The sequence shown here is derived from an EMBL/GenBank/DDBJ whole genome shotgun (WGS) entry which is preliminary data.</text>
</comment>
<accession>A0A4V3C2R2</accession>
<feature type="transmembrane region" description="Helical" evidence="1">
    <location>
        <begin position="82"/>
        <end position="100"/>
    </location>
</feature>
<evidence type="ECO:0000313" key="2">
    <source>
        <dbReference type="EMBL" id="TDO19349.1"/>
    </source>
</evidence>
<keyword evidence="1" id="KW-0812">Transmembrane</keyword>
<proteinExistence type="predicted"/>
<dbReference type="AlphaFoldDB" id="A0A4V3C2R2"/>
<keyword evidence="3" id="KW-1185">Reference proteome</keyword>